<sequence length="415" mass="47528">MVTVVYHKGRSASTDLDEDTEDHEDGELNEQTNEVNPLIYRSFFGGWYPNNSRDGMTTLKKKLIRSFGRMTSINRRGKNKTEKMDKLFSDMAREKLIQFSSKQIKIFTQNFCSTIASSGGFGRVYKRETANGVQVAITLHSSRIGETDLNPGVSMLRTAYIRILIKLFGFFFDTSINSLAYDFMENGSLDRFLSDNNGSIDWKKCYHIAVGTAKGLSYLHQYCDQLVIYYDIKPNNILFDSNFCRGVANSGLVELYDRNVNLAPELSSSFETICKYDVYLFGMMFTIVVTRNGELYIEKLQLPQHAWDIESRQLERGSEETNREYAKRILMIALWFVEHIPEDSPSMSTAETIVEGEMENMEPLYLPSLASSDKDSEVSITSVRNLRIVGETTSTNNHDLSYTEIFTPVMERFEF</sequence>
<dbReference type="Pfam" id="PF00069">
    <property type="entry name" value="Pkinase"/>
    <property type="match status" value="1"/>
</dbReference>
<feature type="region of interest" description="Disordered" evidence="8">
    <location>
        <begin position="1"/>
        <end position="30"/>
    </location>
</feature>
<evidence type="ECO:0000256" key="8">
    <source>
        <dbReference type="SAM" id="MobiDB-lite"/>
    </source>
</evidence>
<keyword evidence="6" id="KW-0472">Membrane</keyword>
<dbReference type="PROSITE" id="PS50011">
    <property type="entry name" value="PROTEIN_KINASE_DOM"/>
    <property type="match status" value="1"/>
</dbReference>
<dbReference type="InterPro" id="IPR000719">
    <property type="entry name" value="Prot_kinase_dom"/>
</dbReference>
<dbReference type="Proteomes" id="UP000230069">
    <property type="component" value="Unassembled WGS sequence"/>
</dbReference>
<evidence type="ECO:0000313" key="11">
    <source>
        <dbReference type="Proteomes" id="UP000230069"/>
    </source>
</evidence>
<evidence type="ECO:0000256" key="5">
    <source>
        <dbReference type="ARBA" id="ARBA00022989"/>
    </source>
</evidence>
<evidence type="ECO:0000256" key="7">
    <source>
        <dbReference type="ARBA" id="ARBA00023180"/>
    </source>
</evidence>
<evidence type="ECO:0000256" key="3">
    <source>
        <dbReference type="ARBA" id="ARBA00022692"/>
    </source>
</evidence>
<dbReference type="EMBL" id="KZ305027">
    <property type="protein sequence ID" value="PIA53071.1"/>
    <property type="molecule type" value="Genomic_DNA"/>
</dbReference>
<keyword evidence="3" id="KW-0812">Transmembrane</keyword>
<dbReference type="GO" id="GO:0005524">
    <property type="term" value="F:ATP binding"/>
    <property type="evidence" value="ECO:0007669"/>
    <property type="project" value="InterPro"/>
</dbReference>
<feature type="compositionally biased region" description="Acidic residues" evidence="8">
    <location>
        <begin position="15"/>
        <end position="28"/>
    </location>
</feature>
<evidence type="ECO:0000259" key="9">
    <source>
        <dbReference type="PROSITE" id="PS50011"/>
    </source>
</evidence>
<keyword evidence="4" id="KW-0732">Signal</keyword>
<dbReference type="SUPFAM" id="SSF56112">
    <property type="entry name" value="Protein kinase-like (PK-like)"/>
    <property type="match status" value="1"/>
</dbReference>
<keyword evidence="2" id="KW-0808">Transferase</keyword>
<dbReference type="Gene3D" id="3.30.200.20">
    <property type="entry name" value="Phosphorylase Kinase, domain 1"/>
    <property type="match status" value="1"/>
</dbReference>
<dbReference type="SMART" id="SM00220">
    <property type="entry name" value="S_TKc"/>
    <property type="match status" value="1"/>
</dbReference>
<keyword evidence="2" id="KW-0418">Kinase</keyword>
<proteinExistence type="predicted"/>
<dbReference type="InParanoid" id="A0A2G5EBI3"/>
<keyword evidence="5" id="KW-1133">Transmembrane helix</keyword>
<dbReference type="InterPro" id="IPR011009">
    <property type="entry name" value="Kinase-like_dom_sf"/>
</dbReference>
<accession>A0A2G5EBI3</accession>
<keyword evidence="11" id="KW-1185">Reference proteome</keyword>
<dbReference type="InterPro" id="IPR045874">
    <property type="entry name" value="LRK10/LRL21-25-like"/>
</dbReference>
<dbReference type="AlphaFoldDB" id="A0A2G5EBI3"/>
<feature type="domain" description="Protein kinase" evidence="9">
    <location>
        <begin position="110"/>
        <end position="365"/>
    </location>
</feature>
<organism evidence="10 11">
    <name type="scientific">Aquilegia coerulea</name>
    <name type="common">Rocky mountain columbine</name>
    <dbReference type="NCBI Taxonomy" id="218851"/>
    <lineage>
        <taxon>Eukaryota</taxon>
        <taxon>Viridiplantae</taxon>
        <taxon>Streptophyta</taxon>
        <taxon>Embryophyta</taxon>
        <taxon>Tracheophyta</taxon>
        <taxon>Spermatophyta</taxon>
        <taxon>Magnoliopsida</taxon>
        <taxon>Ranunculales</taxon>
        <taxon>Ranunculaceae</taxon>
        <taxon>Thalictroideae</taxon>
        <taxon>Aquilegia</taxon>
    </lineage>
</organism>
<dbReference type="Gene3D" id="1.10.510.10">
    <property type="entry name" value="Transferase(Phosphotransferase) domain 1"/>
    <property type="match status" value="1"/>
</dbReference>
<evidence type="ECO:0000256" key="2">
    <source>
        <dbReference type="ARBA" id="ARBA00022527"/>
    </source>
</evidence>
<dbReference type="PANTHER" id="PTHR27009">
    <property type="entry name" value="RUST RESISTANCE KINASE LR10-RELATED"/>
    <property type="match status" value="1"/>
</dbReference>
<dbReference type="GO" id="GO:0016020">
    <property type="term" value="C:membrane"/>
    <property type="evidence" value="ECO:0007669"/>
    <property type="project" value="UniProtKB-SubCell"/>
</dbReference>
<reference evidence="10 11" key="1">
    <citation type="submission" date="2017-09" db="EMBL/GenBank/DDBJ databases">
        <title>WGS assembly of Aquilegia coerulea Goldsmith.</title>
        <authorList>
            <person name="Hodges S."/>
            <person name="Kramer E."/>
            <person name="Nordborg M."/>
            <person name="Tomkins J."/>
            <person name="Borevitz J."/>
            <person name="Derieg N."/>
            <person name="Yan J."/>
            <person name="Mihaltcheva S."/>
            <person name="Hayes R.D."/>
            <person name="Rokhsar D."/>
        </authorList>
    </citation>
    <scope>NUCLEOTIDE SEQUENCE [LARGE SCALE GENOMIC DNA]</scope>
    <source>
        <strain evidence="11">cv. Goldsmith</strain>
    </source>
</reference>
<name>A0A2G5EBI3_AQUCA</name>
<dbReference type="STRING" id="218851.A0A2G5EBI3"/>
<gene>
    <name evidence="10" type="ORF">AQUCO_01000739v1</name>
</gene>
<evidence type="ECO:0000256" key="4">
    <source>
        <dbReference type="ARBA" id="ARBA00022729"/>
    </source>
</evidence>
<evidence type="ECO:0000256" key="1">
    <source>
        <dbReference type="ARBA" id="ARBA00004479"/>
    </source>
</evidence>
<protein>
    <recommendedName>
        <fullName evidence="9">Protein kinase domain-containing protein</fullName>
    </recommendedName>
</protein>
<keyword evidence="2" id="KW-0723">Serine/threonine-protein kinase</keyword>
<evidence type="ECO:0000256" key="6">
    <source>
        <dbReference type="ARBA" id="ARBA00023136"/>
    </source>
</evidence>
<comment type="subcellular location">
    <subcellularLocation>
        <location evidence="1">Membrane</location>
        <topology evidence="1">Single-pass type I membrane protein</topology>
    </subcellularLocation>
</comment>
<dbReference type="InterPro" id="IPR008271">
    <property type="entry name" value="Ser/Thr_kinase_AS"/>
</dbReference>
<keyword evidence="7" id="KW-0325">Glycoprotein</keyword>
<evidence type="ECO:0000313" key="10">
    <source>
        <dbReference type="EMBL" id="PIA53071.1"/>
    </source>
</evidence>
<dbReference type="PROSITE" id="PS00108">
    <property type="entry name" value="PROTEIN_KINASE_ST"/>
    <property type="match status" value="1"/>
</dbReference>
<dbReference type="GO" id="GO:0004674">
    <property type="term" value="F:protein serine/threonine kinase activity"/>
    <property type="evidence" value="ECO:0007669"/>
    <property type="project" value="UniProtKB-KW"/>
</dbReference>